<keyword evidence="7" id="KW-1133">Transmembrane helix</keyword>
<evidence type="ECO:0000256" key="6">
    <source>
        <dbReference type="ARBA" id="ARBA00022968"/>
    </source>
</evidence>
<dbReference type="Proteomes" id="UP000596742">
    <property type="component" value="Unassembled WGS sequence"/>
</dbReference>
<keyword evidence="12" id="KW-1185">Reference proteome</keyword>
<dbReference type="OrthoDB" id="2019572at2759"/>
<dbReference type="AlphaFoldDB" id="A0A8B6EH56"/>
<proteinExistence type="inferred from homology"/>
<evidence type="ECO:0000256" key="7">
    <source>
        <dbReference type="ARBA" id="ARBA00022989"/>
    </source>
</evidence>
<dbReference type="GO" id="GO:0016020">
    <property type="term" value="C:membrane"/>
    <property type="evidence" value="ECO:0007669"/>
    <property type="project" value="UniProtKB-SubCell"/>
</dbReference>
<keyword evidence="4 11" id="KW-0808">Transferase</keyword>
<keyword evidence="3 11" id="KW-0328">Glycosyltransferase</keyword>
<evidence type="ECO:0000313" key="12">
    <source>
        <dbReference type="Proteomes" id="UP000596742"/>
    </source>
</evidence>
<dbReference type="EC" id="2.4.1.102" evidence="11"/>
<evidence type="ECO:0000313" key="11">
    <source>
        <dbReference type="EMBL" id="VDI33893.1"/>
    </source>
</evidence>
<evidence type="ECO:0000256" key="2">
    <source>
        <dbReference type="ARBA" id="ARBA00004922"/>
    </source>
</evidence>
<evidence type="ECO:0000256" key="10">
    <source>
        <dbReference type="ARBA" id="ARBA00038150"/>
    </source>
</evidence>
<keyword evidence="5" id="KW-0812">Transmembrane</keyword>
<dbReference type="PANTHER" id="PTHR19297">
    <property type="entry name" value="GLYCOSYLTRANSFERASE 14 FAMILY MEMBER"/>
    <property type="match status" value="1"/>
</dbReference>
<evidence type="ECO:0000256" key="9">
    <source>
        <dbReference type="ARBA" id="ARBA00023180"/>
    </source>
</evidence>
<evidence type="ECO:0000256" key="8">
    <source>
        <dbReference type="ARBA" id="ARBA00023136"/>
    </source>
</evidence>
<dbReference type="EMBL" id="UYJE01005100">
    <property type="protein sequence ID" value="VDI33893.1"/>
    <property type="molecule type" value="Genomic_DNA"/>
</dbReference>
<accession>A0A8B6EH56</accession>
<protein>
    <submittedName>
        <fullName evidence="11">Beta-1,3-galactosyl-O-glycosyl-glycoprotein beta-1,6-N-acetylglucosaminyltransferase</fullName>
        <ecNumber evidence="11">2.4.1.102</ecNumber>
    </submittedName>
</protein>
<evidence type="ECO:0000256" key="4">
    <source>
        <dbReference type="ARBA" id="ARBA00022679"/>
    </source>
</evidence>
<dbReference type="Pfam" id="PF02485">
    <property type="entry name" value="Branch"/>
    <property type="match status" value="1"/>
</dbReference>
<dbReference type="PANTHER" id="PTHR19297:SF191">
    <property type="entry name" value="PROTEIN XYLOSYLTRANSFERASE"/>
    <property type="match status" value="1"/>
</dbReference>
<comment type="subcellular location">
    <subcellularLocation>
        <location evidence="1">Membrane</location>
        <topology evidence="1">Single-pass type II membrane protein</topology>
    </subcellularLocation>
</comment>
<reference evidence="11" key="1">
    <citation type="submission" date="2018-11" db="EMBL/GenBank/DDBJ databases">
        <authorList>
            <person name="Alioto T."/>
            <person name="Alioto T."/>
        </authorList>
    </citation>
    <scope>NUCLEOTIDE SEQUENCE</scope>
</reference>
<dbReference type="GO" id="GO:0003829">
    <property type="term" value="F:beta-1,3-galactosyl-O-glycosyl-glycoprotein beta-1,6-N-acetylglucosaminyltransferase activity"/>
    <property type="evidence" value="ECO:0007669"/>
    <property type="project" value="UniProtKB-EC"/>
</dbReference>
<comment type="pathway">
    <text evidence="2">Protein modification; protein glycosylation.</text>
</comment>
<keyword evidence="6" id="KW-0735">Signal-anchor</keyword>
<evidence type="ECO:0000256" key="3">
    <source>
        <dbReference type="ARBA" id="ARBA00022676"/>
    </source>
</evidence>
<keyword evidence="8" id="KW-0472">Membrane</keyword>
<comment type="similarity">
    <text evidence="10">Belongs to the glycosyltransferase 14 family.</text>
</comment>
<evidence type="ECO:0000256" key="5">
    <source>
        <dbReference type="ARBA" id="ARBA00022692"/>
    </source>
</evidence>
<comment type="caution">
    <text evidence="11">The sequence shown here is derived from an EMBL/GenBank/DDBJ whole genome shotgun (WGS) entry which is preliminary data.</text>
</comment>
<evidence type="ECO:0000256" key="1">
    <source>
        <dbReference type="ARBA" id="ARBA00004606"/>
    </source>
</evidence>
<organism evidence="11 12">
    <name type="scientific">Mytilus galloprovincialis</name>
    <name type="common">Mediterranean mussel</name>
    <dbReference type="NCBI Taxonomy" id="29158"/>
    <lineage>
        <taxon>Eukaryota</taxon>
        <taxon>Metazoa</taxon>
        <taxon>Spiralia</taxon>
        <taxon>Lophotrochozoa</taxon>
        <taxon>Mollusca</taxon>
        <taxon>Bivalvia</taxon>
        <taxon>Autobranchia</taxon>
        <taxon>Pteriomorphia</taxon>
        <taxon>Mytilida</taxon>
        <taxon>Mytiloidea</taxon>
        <taxon>Mytilidae</taxon>
        <taxon>Mytilinae</taxon>
        <taxon>Mytilus</taxon>
    </lineage>
</organism>
<keyword evidence="9" id="KW-0325">Glycoprotein</keyword>
<name>A0A8B6EH56_MYTGA</name>
<sequence length="456" mass="53038">MYACWIRRKTGKLYECLCVLSQDNIALDNVEVEKLLGIYCTTVVNNGVSSKRIKHVEEVTAKSTTKRILNFIPSTRTSPKNKFKINCRKIIEKDKDEIDRATALMRVSPPSRLQNGDFINATQDCVHFRKSFRYDNYPVTNEEREFPIAYSIITYQDVDQTERLLRAIYRPQNLYCIHADASSPDSLHRALAGIADCFGNVFIVSKKEDIIYNHMSRLKADLNCMSDILSMPQKWKYFINLPHQQFPLKTNLEMVKILKTYNGANDIEGIITHGRMMPSRFEFSHKYVNGSWKRIGKRTSKLPLNATIVKGSAYGVFSREFVQYTITDKRAKDVLKFMEDVKSPDEYYWATLNHNEVLKAPGRYSGNPEKKPWLAVYASWGGRDRCHGKYVRGVCIFGVGDLNELVSKKELFANKFYPDFQYLALDCLEEYIYNKTFSHLPFETFYYKQLPFIRKQ</sequence>
<dbReference type="InterPro" id="IPR003406">
    <property type="entry name" value="Glyco_trans_14"/>
</dbReference>
<gene>
    <name evidence="11" type="ORF">MGAL_10B090516</name>
</gene>